<evidence type="ECO:0000313" key="7">
    <source>
        <dbReference type="EMBL" id="RAK23068.1"/>
    </source>
</evidence>
<keyword evidence="1" id="KW-0472">Membrane</keyword>
<dbReference type="SMART" id="SM00086">
    <property type="entry name" value="PAC"/>
    <property type="match status" value="2"/>
</dbReference>
<feature type="transmembrane region" description="Helical" evidence="1">
    <location>
        <begin position="114"/>
        <end position="140"/>
    </location>
</feature>
<dbReference type="Pfam" id="PF03707">
    <property type="entry name" value="MHYT"/>
    <property type="match status" value="1"/>
</dbReference>
<dbReference type="InterPro" id="IPR000014">
    <property type="entry name" value="PAS"/>
</dbReference>
<dbReference type="Gene3D" id="3.20.20.450">
    <property type="entry name" value="EAL domain"/>
    <property type="match status" value="1"/>
</dbReference>
<gene>
    <name evidence="7" type="ORF">B0I26_10119</name>
</gene>
<dbReference type="SUPFAM" id="SSF55785">
    <property type="entry name" value="PYP-like sensor domain (PAS domain)"/>
    <property type="match status" value="2"/>
</dbReference>
<feature type="transmembrane region" description="Helical" evidence="1">
    <location>
        <begin position="217"/>
        <end position="238"/>
    </location>
</feature>
<dbReference type="EMBL" id="QLMH01000001">
    <property type="protein sequence ID" value="RAK23068.1"/>
    <property type="molecule type" value="Genomic_DNA"/>
</dbReference>
<name>A0A327YPY6_9BACL</name>
<feature type="domain" description="PAS" evidence="2">
    <location>
        <begin position="250"/>
        <end position="321"/>
    </location>
</feature>
<reference evidence="7 8" key="1">
    <citation type="submission" date="2018-06" db="EMBL/GenBank/DDBJ databases">
        <title>Genomic Encyclopedia of Type Strains, Phase III (KMG-III): the genomes of soil and plant-associated and newly described type strains.</title>
        <authorList>
            <person name="Whitman W."/>
        </authorList>
    </citation>
    <scope>NUCLEOTIDE SEQUENCE [LARGE SCALE GENOMIC DNA]</scope>
    <source>
        <strain evidence="7 8">CGMCC 1.8979</strain>
    </source>
</reference>
<dbReference type="InterPro" id="IPR035919">
    <property type="entry name" value="EAL_sf"/>
</dbReference>
<dbReference type="InterPro" id="IPR005330">
    <property type="entry name" value="MHYT_dom"/>
</dbReference>
<feature type="domain" description="MHYT" evidence="6">
    <location>
        <begin position="8"/>
        <end position="201"/>
    </location>
</feature>
<feature type="domain" description="EAL" evidence="4">
    <location>
        <begin position="677"/>
        <end position="930"/>
    </location>
</feature>
<dbReference type="SUPFAM" id="SSF55073">
    <property type="entry name" value="Nucleotide cyclase"/>
    <property type="match status" value="1"/>
</dbReference>
<dbReference type="InterPro" id="IPR000700">
    <property type="entry name" value="PAS-assoc_C"/>
</dbReference>
<dbReference type="NCBIfam" id="TIGR00229">
    <property type="entry name" value="sensory_box"/>
    <property type="match status" value="2"/>
</dbReference>
<dbReference type="Pfam" id="PF00563">
    <property type="entry name" value="EAL"/>
    <property type="match status" value="1"/>
</dbReference>
<dbReference type="PROSITE" id="PS50883">
    <property type="entry name" value="EAL"/>
    <property type="match status" value="1"/>
</dbReference>
<proteinExistence type="predicted"/>
<dbReference type="InterPro" id="IPR035965">
    <property type="entry name" value="PAS-like_dom_sf"/>
</dbReference>
<dbReference type="PROSITE" id="PS50112">
    <property type="entry name" value="PAS"/>
    <property type="match status" value="2"/>
</dbReference>
<evidence type="ECO:0000259" key="2">
    <source>
        <dbReference type="PROSITE" id="PS50112"/>
    </source>
</evidence>
<feature type="transmembrane region" description="Helical" evidence="1">
    <location>
        <begin position="44"/>
        <end position="62"/>
    </location>
</feature>
<dbReference type="GO" id="GO:0016020">
    <property type="term" value="C:membrane"/>
    <property type="evidence" value="ECO:0007669"/>
    <property type="project" value="UniProtKB-UniRule"/>
</dbReference>
<feature type="transmembrane region" description="Helical" evidence="1">
    <location>
        <begin position="12"/>
        <end position="32"/>
    </location>
</feature>
<dbReference type="Pfam" id="PF00989">
    <property type="entry name" value="PAS"/>
    <property type="match status" value="1"/>
</dbReference>
<dbReference type="PROSITE" id="PS50887">
    <property type="entry name" value="GGDEF"/>
    <property type="match status" value="1"/>
</dbReference>
<dbReference type="Proteomes" id="UP000248555">
    <property type="component" value="Unassembled WGS sequence"/>
</dbReference>
<evidence type="ECO:0000259" key="3">
    <source>
        <dbReference type="PROSITE" id="PS50113"/>
    </source>
</evidence>
<feature type="transmembrane region" description="Helical" evidence="1">
    <location>
        <begin position="177"/>
        <end position="197"/>
    </location>
</feature>
<dbReference type="InterPro" id="IPR043128">
    <property type="entry name" value="Rev_trsase/Diguanyl_cyclase"/>
</dbReference>
<dbReference type="InterPro" id="IPR001633">
    <property type="entry name" value="EAL_dom"/>
</dbReference>
<dbReference type="SUPFAM" id="SSF141868">
    <property type="entry name" value="EAL domain-like"/>
    <property type="match status" value="1"/>
</dbReference>
<dbReference type="PROSITE" id="PS50924">
    <property type="entry name" value="MHYT"/>
    <property type="match status" value="1"/>
</dbReference>
<feature type="domain" description="PAC" evidence="3">
    <location>
        <begin position="451"/>
        <end position="503"/>
    </location>
</feature>
<comment type="caution">
    <text evidence="7">The sequence shown here is derived from an EMBL/GenBank/DDBJ whole genome shotgun (WGS) entry which is preliminary data.</text>
</comment>
<protein>
    <submittedName>
        <fullName evidence="7">PAS domain S-box-containing protein/diguanylate cyclase (GGDEF)-like protein</fullName>
    </submittedName>
</protein>
<sequence>MVPELFQHHPSIVLIPVSLAILGAYTALELIGRISYVEKQHQKWWLLGSSISMGLGIWSAHFVKMVGMPSRYEIQWYNSLQIGGSLFLAILVSFLTFLYILSSANKVKKIIVSGLLMGLGILFTHFIDMIVLNSTHYYFVYDVKDFLLSMIIFMILSSCSMYAYHFFQKRPTIYRKILSASALGVVVSAMHYSLMLSTTIYKKSSFPEVETINEYSLLAWITASALLLLLIGMISSFIHQSEGMKSSAVQLIQFRALLDHNPDGILMFDKNGKLVHLNRKAEEIFGFSSEDLIGKNVLNICFPPEDANILREHFECSLKKRMNTETTAKAFHKRGTTVYIKVKNVPIIQNEKVIGVYAMINDMTEKIQINNMLREKENVYRLITENMSDLVSVLDLQGIIHFVSPSHKSLLGYETEEMEGKHYDIFIHPNDLSVIYDRIHKMWEDKDQKPVIVEYRLKTKSGDYIWSESHVTPVYDKNGDFLHYLTVTREISDRKAYEERLKQMAYHDVLTGISNRRYFQEQLVRHIEEAKRKKESFALMYLDCDRFKWVNDTLGHEAGDELLKGFVERVSSCLRKKDIMSRWGGDEFAILLPNIQSKETVQKIAERIVHSLQEPWQIKGNEFLTTSSIGISMFPNDGQTVDELLSNADQALYQAKHNGRNNYQFFTKDIKENIKRIMLLENGLKKALREHAFHLVYQPQVSLSTGELAGVEVLLRYTHPVLGPVSPFEFIPLCEKLHIMDDITEWVLREACKQHKEWKEKGMVVKMAVNVSPLNLSNQRFSEQLKKLFTEEHCDPQYFELELTETSLSSHLEETIRILQELKEAKISIVLDDFGSGYSSLVYFTDFPIDKIKIDKSFVQGIPNKERNSIIIENIARLSKQLGIETLCEGVETEEQAVFLKKYGYEFAQGYFFSKPLSKERFEQKYLATV</sequence>
<dbReference type="Gene3D" id="3.30.450.20">
    <property type="entry name" value="PAS domain"/>
    <property type="match status" value="2"/>
</dbReference>
<feature type="transmembrane region" description="Helical" evidence="1">
    <location>
        <begin position="146"/>
        <end position="165"/>
    </location>
</feature>
<dbReference type="OrthoDB" id="9759607at2"/>
<dbReference type="Pfam" id="PF08447">
    <property type="entry name" value="PAS_3"/>
    <property type="match status" value="1"/>
</dbReference>
<dbReference type="InterPro" id="IPR001610">
    <property type="entry name" value="PAC"/>
</dbReference>
<feature type="transmembrane region" description="Helical" evidence="1">
    <location>
        <begin position="82"/>
        <end position="102"/>
    </location>
</feature>
<keyword evidence="1" id="KW-0812">Transmembrane</keyword>
<evidence type="ECO:0000259" key="6">
    <source>
        <dbReference type="PROSITE" id="PS50924"/>
    </source>
</evidence>
<dbReference type="InterPro" id="IPR013767">
    <property type="entry name" value="PAS_fold"/>
</dbReference>
<dbReference type="InterPro" id="IPR000160">
    <property type="entry name" value="GGDEF_dom"/>
</dbReference>
<dbReference type="InterPro" id="IPR052155">
    <property type="entry name" value="Biofilm_reg_signaling"/>
</dbReference>
<keyword evidence="8" id="KW-1185">Reference proteome</keyword>
<dbReference type="SMART" id="SM00091">
    <property type="entry name" value="PAS"/>
    <property type="match status" value="2"/>
</dbReference>
<dbReference type="PROSITE" id="PS50113">
    <property type="entry name" value="PAC"/>
    <property type="match status" value="2"/>
</dbReference>
<dbReference type="SMART" id="SM00267">
    <property type="entry name" value="GGDEF"/>
    <property type="match status" value="1"/>
</dbReference>
<feature type="domain" description="PAC" evidence="3">
    <location>
        <begin position="324"/>
        <end position="375"/>
    </location>
</feature>
<evidence type="ECO:0000256" key="1">
    <source>
        <dbReference type="PROSITE-ProRule" id="PRU00244"/>
    </source>
</evidence>
<dbReference type="InterPro" id="IPR029787">
    <property type="entry name" value="Nucleotide_cyclase"/>
</dbReference>
<dbReference type="FunFam" id="3.30.70.270:FF:000001">
    <property type="entry name" value="Diguanylate cyclase domain protein"/>
    <property type="match status" value="1"/>
</dbReference>
<dbReference type="SMART" id="SM00052">
    <property type="entry name" value="EAL"/>
    <property type="match status" value="1"/>
</dbReference>
<dbReference type="CDD" id="cd01948">
    <property type="entry name" value="EAL"/>
    <property type="match status" value="1"/>
</dbReference>
<accession>A0A327YPY6</accession>
<dbReference type="CDD" id="cd00130">
    <property type="entry name" value="PAS"/>
    <property type="match status" value="2"/>
</dbReference>
<dbReference type="AlphaFoldDB" id="A0A327YPY6"/>
<organism evidence="7 8">
    <name type="scientific">Paranoxybacillus vitaminiphilus</name>
    <dbReference type="NCBI Taxonomy" id="581036"/>
    <lineage>
        <taxon>Bacteria</taxon>
        <taxon>Bacillati</taxon>
        <taxon>Bacillota</taxon>
        <taxon>Bacilli</taxon>
        <taxon>Bacillales</taxon>
        <taxon>Anoxybacillaceae</taxon>
        <taxon>Paranoxybacillus</taxon>
    </lineage>
</organism>
<evidence type="ECO:0000259" key="4">
    <source>
        <dbReference type="PROSITE" id="PS50883"/>
    </source>
</evidence>
<dbReference type="Pfam" id="PF00990">
    <property type="entry name" value="GGDEF"/>
    <property type="match status" value="1"/>
</dbReference>
<dbReference type="InterPro" id="IPR013655">
    <property type="entry name" value="PAS_fold_3"/>
</dbReference>
<feature type="domain" description="PAS" evidence="2">
    <location>
        <begin position="376"/>
        <end position="446"/>
    </location>
</feature>
<dbReference type="PANTHER" id="PTHR44757:SF2">
    <property type="entry name" value="BIOFILM ARCHITECTURE MAINTENANCE PROTEIN MBAA"/>
    <property type="match status" value="1"/>
</dbReference>
<feature type="domain" description="GGDEF" evidence="5">
    <location>
        <begin position="535"/>
        <end position="668"/>
    </location>
</feature>
<evidence type="ECO:0000313" key="8">
    <source>
        <dbReference type="Proteomes" id="UP000248555"/>
    </source>
</evidence>
<dbReference type="RefSeq" id="WP_111643447.1">
    <property type="nucleotide sequence ID" value="NZ_QLMH01000001.1"/>
</dbReference>
<evidence type="ECO:0000259" key="5">
    <source>
        <dbReference type="PROSITE" id="PS50887"/>
    </source>
</evidence>
<keyword evidence="1" id="KW-1133">Transmembrane helix</keyword>
<dbReference type="GO" id="GO:0006355">
    <property type="term" value="P:regulation of DNA-templated transcription"/>
    <property type="evidence" value="ECO:0007669"/>
    <property type="project" value="InterPro"/>
</dbReference>
<dbReference type="Gene3D" id="3.30.70.270">
    <property type="match status" value="1"/>
</dbReference>
<dbReference type="PANTHER" id="PTHR44757">
    <property type="entry name" value="DIGUANYLATE CYCLASE DGCP"/>
    <property type="match status" value="1"/>
</dbReference>
<dbReference type="CDD" id="cd01949">
    <property type="entry name" value="GGDEF"/>
    <property type="match status" value="1"/>
</dbReference>
<dbReference type="NCBIfam" id="TIGR00254">
    <property type="entry name" value="GGDEF"/>
    <property type="match status" value="1"/>
</dbReference>